<name>A0ABR2BKD6_9ROSI</name>
<dbReference type="EMBL" id="JBBPBM010000107">
    <property type="protein sequence ID" value="KAK8507615.1"/>
    <property type="molecule type" value="Genomic_DNA"/>
</dbReference>
<accession>A0ABR2BKD6</accession>
<evidence type="ECO:0000313" key="2">
    <source>
        <dbReference type="Proteomes" id="UP001472677"/>
    </source>
</evidence>
<protein>
    <submittedName>
        <fullName evidence="1">Uncharacterized protein</fullName>
    </submittedName>
</protein>
<sequence>MDVSPTVALDQADISRNRTIPAHTQRKMVCNEAYLESNPDRKNKAALQSSDKVNVIQLVEGQEVVVVASESHHLGKHVVVSIIEKQTQKLGSVGGKVIKPRDSAGRALNGNRSGLQLHKDVELGCRHIRHHQIR</sequence>
<reference evidence="1 2" key="1">
    <citation type="journal article" date="2024" name="G3 (Bethesda)">
        <title>Genome assembly of Hibiscus sabdariffa L. provides insights into metabolisms of medicinal natural products.</title>
        <authorList>
            <person name="Kim T."/>
        </authorList>
    </citation>
    <scope>NUCLEOTIDE SEQUENCE [LARGE SCALE GENOMIC DNA]</scope>
    <source>
        <strain evidence="1">TK-2024</strain>
        <tissue evidence="1">Old leaves</tissue>
    </source>
</reference>
<comment type="caution">
    <text evidence="1">The sequence shown here is derived from an EMBL/GenBank/DDBJ whole genome shotgun (WGS) entry which is preliminary data.</text>
</comment>
<keyword evidence="2" id="KW-1185">Reference proteome</keyword>
<organism evidence="1 2">
    <name type="scientific">Hibiscus sabdariffa</name>
    <name type="common">roselle</name>
    <dbReference type="NCBI Taxonomy" id="183260"/>
    <lineage>
        <taxon>Eukaryota</taxon>
        <taxon>Viridiplantae</taxon>
        <taxon>Streptophyta</taxon>
        <taxon>Embryophyta</taxon>
        <taxon>Tracheophyta</taxon>
        <taxon>Spermatophyta</taxon>
        <taxon>Magnoliopsida</taxon>
        <taxon>eudicotyledons</taxon>
        <taxon>Gunneridae</taxon>
        <taxon>Pentapetalae</taxon>
        <taxon>rosids</taxon>
        <taxon>malvids</taxon>
        <taxon>Malvales</taxon>
        <taxon>Malvaceae</taxon>
        <taxon>Malvoideae</taxon>
        <taxon>Hibiscus</taxon>
    </lineage>
</organism>
<dbReference type="Proteomes" id="UP001472677">
    <property type="component" value="Unassembled WGS sequence"/>
</dbReference>
<evidence type="ECO:0000313" key="1">
    <source>
        <dbReference type="EMBL" id="KAK8507615.1"/>
    </source>
</evidence>
<gene>
    <name evidence="1" type="ORF">V6N12_017908</name>
</gene>
<proteinExistence type="predicted"/>